<dbReference type="InterPro" id="IPR002523">
    <property type="entry name" value="MgTranspt_CorA/ZnTranspt_ZntB"/>
</dbReference>
<evidence type="ECO:0000256" key="2">
    <source>
        <dbReference type="ARBA" id="ARBA00009765"/>
    </source>
</evidence>
<dbReference type="AlphaFoldDB" id="A0A2A2TPW8"/>
<comment type="similarity">
    <text evidence="2 8">Belongs to the CorA metal ion transporter (MIT) (TC 1.A.35) family.</text>
</comment>
<keyword evidence="7 8" id="KW-0472">Membrane</keyword>
<comment type="function">
    <text evidence="8">Mediates influx of magnesium ions.</text>
</comment>
<evidence type="ECO:0000313" key="9">
    <source>
        <dbReference type="EMBL" id="PAX60576.1"/>
    </source>
</evidence>
<evidence type="ECO:0000313" key="10">
    <source>
        <dbReference type="Proteomes" id="UP000218238"/>
    </source>
</evidence>
<evidence type="ECO:0000256" key="5">
    <source>
        <dbReference type="ARBA" id="ARBA00022692"/>
    </source>
</evidence>
<dbReference type="FunFam" id="1.20.58.340:FF:000012">
    <property type="entry name" value="Magnesium transport protein CorA"/>
    <property type="match status" value="1"/>
</dbReference>
<keyword evidence="5 8" id="KW-0812">Transmembrane</keyword>
<keyword evidence="10" id="KW-1185">Reference proteome</keyword>
<dbReference type="PANTHER" id="PTHR46494">
    <property type="entry name" value="CORA FAMILY METAL ION TRANSPORTER (EUROFUNG)"/>
    <property type="match status" value="1"/>
</dbReference>
<keyword evidence="8" id="KW-0406">Ion transport</keyword>
<dbReference type="Gene3D" id="3.30.460.20">
    <property type="entry name" value="CorA soluble domain-like"/>
    <property type="match status" value="1"/>
</dbReference>
<keyword evidence="8" id="KW-0460">Magnesium</keyword>
<dbReference type="InterPro" id="IPR045863">
    <property type="entry name" value="CorA_TM1_TM2"/>
</dbReference>
<dbReference type="PANTHER" id="PTHR46494:SF1">
    <property type="entry name" value="CORA FAMILY METAL ION TRANSPORTER (EUROFUNG)"/>
    <property type="match status" value="1"/>
</dbReference>
<keyword evidence="4 8" id="KW-1003">Cell membrane</keyword>
<keyword evidence="3 8" id="KW-0813">Transport</keyword>
<organism evidence="9 10">
    <name type="scientific">Brunnivagina elsteri CCALA 953</name>
    <dbReference type="NCBI Taxonomy" id="987040"/>
    <lineage>
        <taxon>Bacteria</taxon>
        <taxon>Bacillati</taxon>
        <taxon>Cyanobacteriota</taxon>
        <taxon>Cyanophyceae</taxon>
        <taxon>Nostocales</taxon>
        <taxon>Calotrichaceae</taxon>
        <taxon>Brunnivagina</taxon>
    </lineage>
</organism>
<dbReference type="CDD" id="cd12828">
    <property type="entry name" value="TmCorA-like_1"/>
    <property type="match status" value="1"/>
</dbReference>
<dbReference type="OrthoDB" id="9803416at2"/>
<reference evidence="9 10" key="1">
    <citation type="submission" date="2017-08" db="EMBL/GenBank/DDBJ databases">
        <title>Draft genome sequence of filamentous cyanobacterium Calothrix elsteri CCALA 953.</title>
        <authorList>
            <person name="Gagunashvili A.N."/>
            <person name="Elster J."/>
            <person name="Andresson O.S."/>
        </authorList>
    </citation>
    <scope>NUCLEOTIDE SEQUENCE [LARGE SCALE GENOMIC DNA]</scope>
    <source>
        <strain evidence="9 10">CCALA 953</strain>
    </source>
</reference>
<dbReference type="SUPFAM" id="SSF143865">
    <property type="entry name" value="CorA soluble domain-like"/>
    <property type="match status" value="1"/>
</dbReference>
<dbReference type="RefSeq" id="WP_095719888.1">
    <property type="nucleotide sequence ID" value="NZ_NTFS01000005.1"/>
</dbReference>
<dbReference type="SUPFAM" id="SSF144083">
    <property type="entry name" value="Magnesium transport protein CorA, transmembrane region"/>
    <property type="match status" value="1"/>
</dbReference>
<evidence type="ECO:0000256" key="8">
    <source>
        <dbReference type="RuleBase" id="RU362010"/>
    </source>
</evidence>
<evidence type="ECO:0000256" key="1">
    <source>
        <dbReference type="ARBA" id="ARBA00004651"/>
    </source>
</evidence>
<feature type="transmembrane region" description="Helical" evidence="8">
    <location>
        <begin position="307"/>
        <end position="328"/>
    </location>
</feature>
<dbReference type="GO" id="GO:0015087">
    <property type="term" value="F:cobalt ion transmembrane transporter activity"/>
    <property type="evidence" value="ECO:0007669"/>
    <property type="project" value="UniProtKB-UniRule"/>
</dbReference>
<gene>
    <name evidence="8 9" type="primary">corA</name>
    <name evidence="9" type="ORF">CK510_00915</name>
</gene>
<dbReference type="Gene3D" id="1.20.58.340">
    <property type="entry name" value="Magnesium transport protein CorA, transmembrane region"/>
    <property type="match status" value="2"/>
</dbReference>
<comment type="subcellular location">
    <subcellularLocation>
        <location evidence="1">Cell membrane</location>
        <topology evidence="1">Multi-pass membrane protein</topology>
    </subcellularLocation>
    <subcellularLocation>
        <location evidence="8">Membrane</location>
        <topology evidence="8">Multi-pass membrane protein</topology>
    </subcellularLocation>
</comment>
<protein>
    <recommendedName>
        <fullName evidence="8">Magnesium transport protein CorA</fullName>
    </recommendedName>
</protein>
<dbReference type="GO" id="GO:0050897">
    <property type="term" value="F:cobalt ion binding"/>
    <property type="evidence" value="ECO:0007669"/>
    <property type="project" value="TreeGrafter"/>
</dbReference>
<dbReference type="GO" id="GO:0000287">
    <property type="term" value="F:magnesium ion binding"/>
    <property type="evidence" value="ECO:0007669"/>
    <property type="project" value="TreeGrafter"/>
</dbReference>
<proteinExistence type="inferred from homology"/>
<dbReference type="EMBL" id="NTFS01000005">
    <property type="protein sequence ID" value="PAX60576.1"/>
    <property type="molecule type" value="Genomic_DNA"/>
</dbReference>
<evidence type="ECO:0000256" key="3">
    <source>
        <dbReference type="ARBA" id="ARBA00022448"/>
    </source>
</evidence>
<evidence type="ECO:0000256" key="6">
    <source>
        <dbReference type="ARBA" id="ARBA00022989"/>
    </source>
</evidence>
<dbReference type="NCBIfam" id="TIGR00383">
    <property type="entry name" value="corA"/>
    <property type="match status" value="1"/>
</dbReference>
<feature type="transmembrane region" description="Helical" evidence="8">
    <location>
        <begin position="348"/>
        <end position="374"/>
    </location>
</feature>
<dbReference type="Proteomes" id="UP000218238">
    <property type="component" value="Unassembled WGS sequence"/>
</dbReference>
<dbReference type="InterPro" id="IPR004488">
    <property type="entry name" value="Mg/Co-transport_prot_CorA"/>
</dbReference>
<keyword evidence="6 8" id="KW-1133">Transmembrane helix</keyword>
<sequence>MKRKHRRPQTHFLTVEKTDDNEFYHQPGELPGTINVRANSPLPQIRLIDYNELDYVDKSNISADECEDFLDTHSVSWVDVQGLGSLETLQTLGNVFKLHHLVLEDIVNMSERPKIEEYEEQLVIIARMVVPKDFTCGFYSEQVSFVLGEHYLLTVQEEPEYDCFEPVRHRIKNSKGVIRKRGADYLAYALLDAVIDGFFPVLEKYGERIEELEEEVIAKPTRETLRNIYQVRRELLQLRRAIWPQRDAINSLIRDSSDLISEEVRFHLRDCYDHTVQVMDMVETYRELGAGLMDVYMSAVSNKMNEIMKLLTVISAIFIPLTFIAGVYGMNFNTEKSPHNMPELNWYWGYPLCLAVMGTIALTLLFIFWRYGWLENPSSIKKMK</sequence>
<accession>A0A2A2TPW8</accession>
<evidence type="ECO:0000256" key="4">
    <source>
        <dbReference type="ARBA" id="ARBA00022475"/>
    </source>
</evidence>
<comment type="caution">
    <text evidence="9">The sequence shown here is derived from an EMBL/GenBank/DDBJ whole genome shotgun (WGS) entry which is preliminary data.</text>
</comment>
<dbReference type="InterPro" id="IPR045861">
    <property type="entry name" value="CorA_cytoplasmic_dom"/>
</dbReference>
<dbReference type="GO" id="GO:0015095">
    <property type="term" value="F:magnesium ion transmembrane transporter activity"/>
    <property type="evidence" value="ECO:0007669"/>
    <property type="project" value="UniProtKB-UniRule"/>
</dbReference>
<name>A0A2A2TPW8_9CYAN</name>
<dbReference type="GO" id="GO:0005886">
    <property type="term" value="C:plasma membrane"/>
    <property type="evidence" value="ECO:0007669"/>
    <property type="project" value="UniProtKB-SubCell"/>
</dbReference>
<evidence type="ECO:0000256" key="7">
    <source>
        <dbReference type="ARBA" id="ARBA00023136"/>
    </source>
</evidence>
<dbReference type="Pfam" id="PF01544">
    <property type="entry name" value="CorA"/>
    <property type="match status" value="1"/>
</dbReference>